<keyword evidence="5 6" id="KW-0501">Molybdenum cofactor biosynthesis</keyword>
<gene>
    <name evidence="8" type="ORF">SLU01_14000</name>
</gene>
<accession>A0A511Z6M6</accession>
<dbReference type="Pfam" id="PF00994">
    <property type="entry name" value="MoCF_biosynth"/>
    <property type="match status" value="1"/>
</dbReference>
<dbReference type="SUPFAM" id="SSF53218">
    <property type="entry name" value="Molybdenum cofactor biosynthesis proteins"/>
    <property type="match status" value="1"/>
</dbReference>
<dbReference type="UniPathway" id="UPA00344"/>
<dbReference type="Gene3D" id="3.40.980.10">
    <property type="entry name" value="MoaB/Mog-like domain"/>
    <property type="match status" value="1"/>
</dbReference>
<reference evidence="8 9" key="1">
    <citation type="submission" date="2019-07" db="EMBL/GenBank/DDBJ databases">
        <title>Whole genome shotgun sequence of Sporosarcina luteola NBRC 105378.</title>
        <authorList>
            <person name="Hosoyama A."/>
            <person name="Uohara A."/>
            <person name="Ohji S."/>
            <person name="Ichikawa N."/>
        </authorList>
    </citation>
    <scope>NUCLEOTIDE SEQUENCE [LARGE SCALE GENOMIC DNA]</scope>
    <source>
        <strain evidence="8 9">NBRC 105378</strain>
    </source>
</reference>
<evidence type="ECO:0000259" key="7">
    <source>
        <dbReference type="SMART" id="SM00852"/>
    </source>
</evidence>
<dbReference type="EMBL" id="BJYL01000017">
    <property type="protein sequence ID" value="GEN83088.1"/>
    <property type="molecule type" value="Genomic_DNA"/>
</dbReference>
<dbReference type="FunFam" id="3.40.980.10:FF:000006">
    <property type="entry name" value="Molybdenum cofactor biosynthesis protein B"/>
    <property type="match status" value="1"/>
</dbReference>
<dbReference type="NCBIfam" id="TIGR00177">
    <property type="entry name" value="molyb_syn"/>
    <property type="match status" value="1"/>
</dbReference>
<keyword evidence="9" id="KW-1185">Reference proteome</keyword>
<dbReference type="RefSeq" id="WP_147056687.1">
    <property type="nucleotide sequence ID" value="NZ_BJYL01000017.1"/>
</dbReference>
<name>A0A511Z6M6_9BACL</name>
<dbReference type="PANTHER" id="PTHR43232:SF2">
    <property type="entry name" value="MOLYBDENUM COFACTOR BIOSYNTHESIS PROTEIN B"/>
    <property type="match status" value="1"/>
</dbReference>
<dbReference type="PIRSF" id="PIRSF006443">
    <property type="entry name" value="MoaB"/>
    <property type="match status" value="1"/>
</dbReference>
<dbReference type="CDD" id="cd00886">
    <property type="entry name" value="MogA_MoaB"/>
    <property type="match status" value="1"/>
</dbReference>
<dbReference type="GO" id="GO:0005829">
    <property type="term" value="C:cytosol"/>
    <property type="evidence" value="ECO:0007669"/>
    <property type="project" value="TreeGrafter"/>
</dbReference>
<evidence type="ECO:0000256" key="5">
    <source>
        <dbReference type="ARBA" id="ARBA00023150"/>
    </source>
</evidence>
<dbReference type="GO" id="GO:0006777">
    <property type="term" value="P:Mo-molybdopterin cofactor biosynthetic process"/>
    <property type="evidence" value="ECO:0007669"/>
    <property type="project" value="UniProtKB-UniRule"/>
</dbReference>
<evidence type="ECO:0000313" key="8">
    <source>
        <dbReference type="EMBL" id="GEN83088.1"/>
    </source>
</evidence>
<comment type="caution">
    <text evidence="8">The sequence shown here is derived from an EMBL/GenBank/DDBJ whole genome shotgun (WGS) entry which is preliminary data.</text>
</comment>
<evidence type="ECO:0000256" key="3">
    <source>
        <dbReference type="ARBA" id="ARBA00006112"/>
    </source>
</evidence>
<sequence length="171" mass="18808">MSQLSELEKKRAIAICVLTVSDTRDKETDKSGGTIIRMAKKAGHQIVDYRICTDEPTEISRNVEEWLGDAAAEAIIITGGSGIGFRDVTIETVTPYFTKTIDGFGELFRFLSYTEDVGSKALLSRATAGSIDDKVLFALPGSSKAVKLAMDKLILPELHHIVHELTKHRKE</sequence>
<evidence type="ECO:0000313" key="9">
    <source>
        <dbReference type="Proteomes" id="UP000321901"/>
    </source>
</evidence>
<organism evidence="8 9">
    <name type="scientific">Sporosarcina luteola</name>
    <dbReference type="NCBI Taxonomy" id="582850"/>
    <lineage>
        <taxon>Bacteria</taxon>
        <taxon>Bacillati</taxon>
        <taxon>Bacillota</taxon>
        <taxon>Bacilli</taxon>
        <taxon>Bacillales</taxon>
        <taxon>Caryophanaceae</taxon>
        <taxon>Sporosarcina</taxon>
    </lineage>
</organism>
<evidence type="ECO:0000256" key="2">
    <source>
        <dbReference type="ARBA" id="ARBA00005046"/>
    </source>
</evidence>
<evidence type="ECO:0000256" key="1">
    <source>
        <dbReference type="ARBA" id="ARBA00003487"/>
    </source>
</evidence>
<dbReference type="InterPro" id="IPR036425">
    <property type="entry name" value="MoaB/Mog-like_dom_sf"/>
</dbReference>
<evidence type="ECO:0000256" key="4">
    <source>
        <dbReference type="ARBA" id="ARBA00015262"/>
    </source>
</evidence>
<dbReference type="SMART" id="SM00852">
    <property type="entry name" value="MoCF_biosynth"/>
    <property type="match status" value="1"/>
</dbReference>
<protein>
    <recommendedName>
        <fullName evidence="4 6">Molybdenum cofactor biosynthesis protein B</fullName>
    </recommendedName>
</protein>
<comment type="pathway">
    <text evidence="2 6">Cofactor biosynthesis; molybdopterin biosynthesis.</text>
</comment>
<comment type="similarity">
    <text evidence="3 6">Belongs to the MoaB/Mog family.</text>
</comment>
<feature type="domain" description="MoaB/Mog" evidence="7">
    <location>
        <begin position="16"/>
        <end position="161"/>
    </location>
</feature>
<comment type="function">
    <text evidence="1 6">May be involved in the biosynthesis of molybdopterin.</text>
</comment>
<evidence type="ECO:0000256" key="6">
    <source>
        <dbReference type="PIRNR" id="PIRNR006443"/>
    </source>
</evidence>
<dbReference type="PANTHER" id="PTHR43232">
    <property type="entry name" value="MOLYBDENUM COFACTOR BIOSYNTHESIS PROTEIN B"/>
    <property type="match status" value="1"/>
</dbReference>
<dbReference type="InterPro" id="IPR001453">
    <property type="entry name" value="MoaB/Mog_dom"/>
</dbReference>
<dbReference type="AlphaFoldDB" id="A0A511Z6M6"/>
<dbReference type="OrthoDB" id="9784492at2"/>
<proteinExistence type="inferred from homology"/>
<dbReference type="InterPro" id="IPR012245">
    <property type="entry name" value="MoaB"/>
</dbReference>
<dbReference type="Proteomes" id="UP000321901">
    <property type="component" value="Unassembled WGS sequence"/>
</dbReference>